<dbReference type="EMBL" id="FOCV01000062">
    <property type="protein sequence ID" value="SEP25879.1"/>
    <property type="molecule type" value="Genomic_DNA"/>
</dbReference>
<accession>A0A1H8WE86</accession>
<proteinExistence type="predicted"/>
<gene>
    <name evidence="1" type="ORF">RTCCBAU85039_6479</name>
    <name evidence="2" type="ORF">SAMN05216228_106218</name>
</gene>
<dbReference type="AlphaFoldDB" id="A0A1H8WE86"/>
<organism evidence="1 3">
    <name type="scientific">Rhizobium tibeticum</name>
    <dbReference type="NCBI Taxonomy" id="501024"/>
    <lineage>
        <taxon>Bacteria</taxon>
        <taxon>Pseudomonadati</taxon>
        <taxon>Pseudomonadota</taxon>
        <taxon>Alphaproteobacteria</taxon>
        <taxon>Hyphomicrobiales</taxon>
        <taxon>Rhizobiaceae</taxon>
        <taxon>Rhizobium/Agrobacterium group</taxon>
        <taxon>Rhizobium</taxon>
    </lineage>
</organism>
<dbReference type="EMBL" id="FNXB01000076">
    <property type="protein sequence ID" value="SEI20817.1"/>
    <property type="molecule type" value="Genomic_DNA"/>
</dbReference>
<dbReference type="Proteomes" id="UP000183063">
    <property type="component" value="Unassembled WGS sequence"/>
</dbReference>
<reference evidence="1" key="2">
    <citation type="submission" date="2016-10" db="EMBL/GenBank/DDBJ databases">
        <authorList>
            <person name="de Groot N.N."/>
        </authorList>
    </citation>
    <scope>NUCLEOTIDE SEQUENCE [LARGE SCALE GENOMIC DNA]</scope>
    <source>
        <strain evidence="1">CCBAU85039</strain>
    </source>
</reference>
<evidence type="ECO:0000313" key="2">
    <source>
        <dbReference type="EMBL" id="SEP25879.1"/>
    </source>
</evidence>
<sequence>MLQFLCHKWKLRIGPCCRFADGVVAVLHYPNPLVTDPDTGLPEVDLQLTTRRRFKPDCRTLLRPEFPPPFPDSKLYRTQTDGNAVLAD</sequence>
<reference evidence="2 4" key="1">
    <citation type="submission" date="2016-10" db="EMBL/GenBank/DDBJ databases">
        <authorList>
            <person name="Varghese N."/>
            <person name="Submissions S."/>
        </authorList>
    </citation>
    <scope>NUCLEOTIDE SEQUENCE [LARGE SCALE GENOMIC DNA]</scope>
    <source>
        <strain evidence="2 4">CGMCC 1.7071</strain>
    </source>
</reference>
<reference evidence="3" key="3">
    <citation type="submission" date="2016-10" db="EMBL/GenBank/DDBJ databases">
        <authorList>
            <person name="Wibberg D."/>
        </authorList>
    </citation>
    <scope>NUCLEOTIDE SEQUENCE [LARGE SCALE GENOMIC DNA]</scope>
</reference>
<evidence type="ECO:0000313" key="3">
    <source>
        <dbReference type="Proteomes" id="UP000183063"/>
    </source>
</evidence>
<name>A0A1H8WE86_9HYPH</name>
<keyword evidence="4" id="KW-1185">Reference proteome</keyword>
<protein>
    <submittedName>
        <fullName evidence="1">Uncharacterized protein</fullName>
    </submittedName>
</protein>
<evidence type="ECO:0000313" key="4">
    <source>
        <dbReference type="Proteomes" id="UP000198939"/>
    </source>
</evidence>
<dbReference type="Proteomes" id="UP000198939">
    <property type="component" value="Unassembled WGS sequence"/>
</dbReference>
<evidence type="ECO:0000313" key="1">
    <source>
        <dbReference type="EMBL" id="SEI20817.1"/>
    </source>
</evidence>
<dbReference type="STRING" id="501024.RTCCBAU85039_6479"/>